<feature type="compositionally biased region" description="Basic and acidic residues" evidence="1">
    <location>
        <begin position="68"/>
        <end position="80"/>
    </location>
</feature>
<feature type="compositionally biased region" description="Acidic residues" evidence="1">
    <location>
        <begin position="51"/>
        <end position="67"/>
    </location>
</feature>
<evidence type="ECO:0000256" key="1">
    <source>
        <dbReference type="SAM" id="MobiDB-lite"/>
    </source>
</evidence>
<feature type="region of interest" description="Disordered" evidence="1">
    <location>
        <begin position="40"/>
        <end position="90"/>
    </location>
</feature>
<dbReference type="Gramene" id="Psat04G0336300-T1">
    <property type="protein sequence ID" value="KAI5419142.1"/>
    <property type="gene ID" value="KIW84_043363"/>
</dbReference>
<dbReference type="AlphaFoldDB" id="A0A9D4XF73"/>
<keyword evidence="3" id="KW-1185">Reference proteome</keyword>
<accession>A0A9D4XF73</accession>
<organism evidence="2 3">
    <name type="scientific">Pisum sativum</name>
    <name type="common">Garden pea</name>
    <name type="synonym">Lathyrus oleraceus</name>
    <dbReference type="NCBI Taxonomy" id="3888"/>
    <lineage>
        <taxon>Eukaryota</taxon>
        <taxon>Viridiplantae</taxon>
        <taxon>Streptophyta</taxon>
        <taxon>Embryophyta</taxon>
        <taxon>Tracheophyta</taxon>
        <taxon>Spermatophyta</taxon>
        <taxon>Magnoliopsida</taxon>
        <taxon>eudicotyledons</taxon>
        <taxon>Gunneridae</taxon>
        <taxon>Pentapetalae</taxon>
        <taxon>rosids</taxon>
        <taxon>fabids</taxon>
        <taxon>Fabales</taxon>
        <taxon>Fabaceae</taxon>
        <taxon>Papilionoideae</taxon>
        <taxon>50 kb inversion clade</taxon>
        <taxon>NPAAA clade</taxon>
        <taxon>Hologalegina</taxon>
        <taxon>IRL clade</taxon>
        <taxon>Fabeae</taxon>
        <taxon>Lathyrus</taxon>
    </lineage>
</organism>
<comment type="caution">
    <text evidence="2">The sequence shown here is derived from an EMBL/GenBank/DDBJ whole genome shotgun (WGS) entry which is preliminary data.</text>
</comment>
<dbReference type="EMBL" id="JAMSHJ010000004">
    <property type="protein sequence ID" value="KAI5419142.1"/>
    <property type="molecule type" value="Genomic_DNA"/>
</dbReference>
<dbReference type="Proteomes" id="UP001058974">
    <property type="component" value="Chromosome 4"/>
</dbReference>
<protein>
    <submittedName>
        <fullName evidence="2">Uncharacterized protein</fullName>
    </submittedName>
</protein>
<reference evidence="2 3" key="1">
    <citation type="journal article" date="2022" name="Nat. Genet.">
        <title>Improved pea reference genome and pan-genome highlight genomic features and evolutionary characteristics.</title>
        <authorList>
            <person name="Yang T."/>
            <person name="Liu R."/>
            <person name="Luo Y."/>
            <person name="Hu S."/>
            <person name="Wang D."/>
            <person name="Wang C."/>
            <person name="Pandey M.K."/>
            <person name="Ge S."/>
            <person name="Xu Q."/>
            <person name="Li N."/>
            <person name="Li G."/>
            <person name="Huang Y."/>
            <person name="Saxena R.K."/>
            <person name="Ji Y."/>
            <person name="Li M."/>
            <person name="Yan X."/>
            <person name="He Y."/>
            <person name="Liu Y."/>
            <person name="Wang X."/>
            <person name="Xiang C."/>
            <person name="Varshney R.K."/>
            <person name="Ding H."/>
            <person name="Gao S."/>
            <person name="Zong X."/>
        </authorList>
    </citation>
    <scope>NUCLEOTIDE SEQUENCE [LARGE SCALE GENOMIC DNA]</scope>
    <source>
        <strain evidence="2 3">cv. Zhongwan 6</strain>
    </source>
</reference>
<name>A0A9D4XF73_PEA</name>
<sequence>MSLNIQNICYGGITMMLTCTLKWLVIVMLKREDDVGDVQEDEVGDVRTDDVGDVNTEDVCDVQEDENKDSGSSEDSDFKADGLSYDDSEDERALGLDDCFEDRGRSSGVKSITKKHKLTSEKVITIVDNASSFSGLDNEMDINYASEEVGSSDPDASDEENDPKYPRKPKKTTTSNTTQPSSNTTQEQSQAQTQLIEVGVTAQEQPMSNEPQTEIDPKFEMLAANLAAAFEATRTQPNLVEIVTSPHSVPATSTHSAYVTLAHSAPVTSS</sequence>
<feature type="compositionally biased region" description="Low complexity" evidence="1">
    <location>
        <begin position="172"/>
        <end position="190"/>
    </location>
</feature>
<feature type="compositionally biased region" description="Polar residues" evidence="1">
    <location>
        <begin position="202"/>
        <end position="212"/>
    </location>
</feature>
<evidence type="ECO:0000313" key="3">
    <source>
        <dbReference type="Proteomes" id="UP001058974"/>
    </source>
</evidence>
<feature type="region of interest" description="Disordered" evidence="1">
    <location>
        <begin position="147"/>
        <end position="214"/>
    </location>
</feature>
<evidence type="ECO:0000313" key="2">
    <source>
        <dbReference type="EMBL" id="KAI5419142.1"/>
    </source>
</evidence>
<gene>
    <name evidence="2" type="ORF">KIW84_043363</name>
</gene>
<proteinExistence type="predicted"/>